<evidence type="ECO:0000256" key="11">
    <source>
        <dbReference type="ARBA" id="ARBA00029750"/>
    </source>
</evidence>
<dbReference type="InterPro" id="IPR011043">
    <property type="entry name" value="Gal_Oxase/kelch_b-propeller"/>
</dbReference>
<dbReference type="GO" id="GO:0030488">
    <property type="term" value="P:tRNA methylation"/>
    <property type="evidence" value="ECO:0007669"/>
    <property type="project" value="TreeGrafter"/>
</dbReference>
<keyword evidence="7 15" id="KW-0489">Methyltransferase</keyword>
<dbReference type="SUPFAM" id="SSF51197">
    <property type="entry name" value="Clavaminate synthase-like"/>
    <property type="match status" value="1"/>
</dbReference>
<evidence type="ECO:0000256" key="10">
    <source>
        <dbReference type="ARBA" id="ARBA00022694"/>
    </source>
</evidence>
<dbReference type="Pfam" id="PF13418">
    <property type="entry name" value="Beta-prop_TYW4"/>
    <property type="match status" value="1"/>
</dbReference>
<proteinExistence type="inferred from homology"/>
<dbReference type="InterPro" id="IPR015915">
    <property type="entry name" value="Kelch-typ_b-propeller"/>
</dbReference>
<dbReference type="Proteomes" id="UP000237481">
    <property type="component" value="Unassembled WGS sequence"/>
</dbReference>
<evidence type="ECO:0000256" key="13">
    <source>
        <dbReference type="ARBA" id="ARBA00049250"/>
    </source>
</evidence>
<dbReference type="Gene3D" id="3.40.50.150">
    <property type="entry name" value="Vaccinia Virus protein VP39"/>
    <property type="match status" value="1"/>
</dbReference>
<evidence type="ECO:0000313" key="15">
    <source>
        <dbReference type="EMBL" id="POR34022.1"/>
    </source>
</evidence>
<accession>A0A2S4KV10</accession>
<dbReference type="EC" id="2.3.1.231" evidence="4"/>
<evidence type="ECO:0000256" key="4">
    <source>
        <dbReference type="ARBA" id="ARBA00012155"/>
    </source>
</evidence>
<dbReference type="SUPFAM" id="SSF53335">
    <property type="entry name" value="S-adenosyl-L-methionine-dependent methyltransferases"/>
    <property type="match status" value="1"/>
</dbReference>
<evidence type="ECO:0000256" key="3">
    <source>
        <dbReference type="ARBA" id="ARBA00010703"/>
    </source>
</evidence>
<dbReference type="UniPathway" id="UPA00375"/>
<comment type="catalytic activity">
    <reaction evidence="13">
        <text>7-[(3S)-(3-amino-3-methoxycarbonyl)propyl]wyosine(37) in tRNA(Phe) + S-adenosyl-L-methionine + CO2 = wybutosine(37) in tRNA(Phe) + S-adenosyl-L-homocysteine + 2 H(+)</text>
        <dbReference type="Rhea" id="RHEA:37119"/>
        <dbReference type="Rhea" id="RHEA-COMP:11844"/>
        <dbReference type="Rhea" id="RHEA-COMP:11847"/>
        <dbReference type="ChEBI" id="CHEBI:15378"/>
        <dbReference type="ChEBI" id="CHEBI:16526"/>
        <dbReference type="ChEBI" id="CHEBI:57856"/>
        <dbReference type="ChEBI" id="CHEBI:59789"/>
        <dbReference type="ChEBI" id="CHEBI:73544"/>
        <dbReference type="ChEBI" id="CHEBI:74275"/>
        <dbReference type="EC" id="2.3.1.231"/>
    </reaction>
</comment>
<evidence type="ECO:0000256" key="5">
    <source>
        <dbReference type="ARBA" id="ARBA00012779"/>
    </source>
</evidence>
<evidence type="ECO:0000256" key="1">
    <source>
        <dbReference type="ARBA" id="ARBA00001806"/>
    </source>
</evidence>
<dbReference type="InterPro" id="IPR041667">
    <property type="entry name" value="Cupin_8"/>
</dbReference>
<dbReference type="OrthoDB" id="47172at2759"/>
<dbReference type="PANTHER" id="PTHR46529">
    <property type="entry name" value="TRNA WYBUTOSINE-SYNTHESIZING PROTEIN 4"/>
    <property type="match status" value="1"/>
</dbReference>
<dbReference type="Gene3D" id="2.60.120.650">
    <property type="entry name" value="Cupin"/>
    <property type="match status" value="1"/>
</dbReference>
<dbReference type="PANTHER" id="PTHR46529:SF1">
    <property type="entry name" value="TRNA WYBUTOSINE-SYNTHESIZING PROTEIN 4"/>
    <property type="match status" value="1"/>
</dbReference>
<comment type="catalytic activity">
    <reaction evidence="1">
        <text>7-[(3S)-3-amino-3-carboxypropyl]wyosine(37) in tRNA(Phe) + S-adenosyl-L-methionine = 7-[(3S)-(3-amino-3-methoxycarbonyl)propyl]wyosine(37) in tRNA(Phe) + S-adenosyl-L-homocysteine</text>
        <dbReference type="Rhea" id="RHEA:36903"/>
        <dbReference type="Rhea" id="RHEA-COMP:10379"/>
        <dbReference type="Rhea" id="RHEA-COMP:11844"/>
        <dbReference type="ChEBI" id="CHEBI:57856"/>
        <dbReference type="ChEBI" id="CHEBI:59789"/>
        <dbReference type="ChEBI" id="CHEBI:73543"/>
        <dbReference type="ChEBI" id="CHEBI:74275"/>
        <dbReference type="EC" id="2.1.1.290"/>
    </reaction>
</comment>
<evidence type="ECO:0000256" key="8">
    <source>
        <dbReference type="ARBA" id="ARBA00022679"/>
    </source>
</evidence>
<evidence type="ECO:0000256" key="6">
    <source>
        <dbReference type="ARBA" id="ARBA00018045"/>
    </source>
</evidence>
<dbReference type="EMBL" id="PKSG01000585">
    <property type="protein sequence ID" value="POR34022.1"/>
    <property type="molecule type" value="Genomic_DNA"/>
</dbReference>
<keyword evidence="10" id="KW-0819">tRNA processing</keyword>
<dbReference type="GO" id="GO:0031591">
    <property type="term" value="P:wybutosine biosynthetic process"/>
    <property type="evidence" value="ECO:0007669"/>
    <property type="project" value="TreeGrafter"/>
</dbReference>
<feature type="non-terminal residue" evidence="15">
    <location>
        <position position="908"/>
    </location>
</feature>
<evidence type="ECO:0000256" key="2">
    <source>
        <dbReference type="ARBA" id="ARBA00004797"/>
    </source>
</evidence>
<comment type="caution">
    <text evidence="15">The sequence shown here is derived from an EMBL/GenBank/DDBJ whole genome shotgun (WGS) entry which is preliminary data.</text>
</comment>
<dbReference type="Pfam" id="PF04072">
    <property type="entry name" value="LCM"/>
    <property type="match status" value="1"/>
</dbReference>
<keyword evidence="16" id="KW-1185">Reference proteome</keyword>
<dbReference type="EC" id="2.1.1.290" evidence="5"/>
<evidence type="ECO:0000313" key="16">
    <source>
        <dbReference type="Proteomes" id="UP000237481"/>
    </source>
</evidence>
<gene>
    <name evidence="15" type="ORF">TPAR_05789</name>
</gene>
<reference evidence="15 16" key="1">
    <citation type="submission" date="2018-01" db="EMBL/GenBank/DDBJ databases">
        <title>Harnessing the power of phylogenomics to disentangle the directionality and signatures of interkingdom host jumping in the parasitic fungal genus Tolypocladium.</title>
        <authorList>
            <person name="Quandt C.A."/>
            <person name="Patterson W."/>
            <person name="Spatafora J.W."/>
        </authorList>
    </citation>
    <scope>NUCLEOTIDE SEQUENCE [LARGE SCALE GENOMIC DNA]</scope>
    <source>
        <strain evidence="15 16">NRBC 100945</strain>
    </source>
</reference>
<sequence>MAAQTPHPGPSDRSQALDDLIMGTNSSSIVSKRSVERLYYPNEPHFFRYFVEKFQRRSPLINRGYWLRLRAIDVVVRQFLTRPSASKKVVVNLGCGSDVLPWQSHARHGSACHGVLFVDIDYPRLMLKKRAVVLETPQLRELLGTDFKLSESHQAQILLKSERYCQLGCDLRQLDKLRATLETFIPLPECDVLFVAEVSVTYMDTHSADSLIQWAGSIGNCESSNAVLSSRLEYPYCAEIHVLTITAEFCLLEQILPHGPDHPFAKTMLSHFDKLKTPPKSVGQYPTLESQRDRFRSRGWRRVDIWDLWEAWSSDFFVSSAERSALDQVEPFDEWEEFMLFARHYFIIHASATQADGERPSQTLVPKPKPDFAGADVAVTCYQENAPRRRFGDALVMSNSMGRQFALHMMGSGTNSRTDTYDVYSLGRHNDSPKLPLTGPLPRMCYTVTDLGDFGVLLVGGRGSPSSAFSDCWLFHRGAECRWQSTWRLPVPLFRHSAIRLKDSSLALVMGGKTGPAKISEDCFVFDPERGWLRCQVRGSRPRPSFGAIVCSSTQSSNEEGVFYGLLAGGIGQDGRVLTKKYSWCLNINEPQPAIEFEMVTPSPKNGDDLSLFGARCVDLGSCIVVCGGMGQDASSQGCCAMAVTVQDGGSYTALQLHSKADGARMPFMIGSSIIPSDRGVAVVGGGATCFSMGTFWETGVYRITIPDQLWQHTSETASSSQTAGIEYMESHKVVSSTNGDNRLSEAPAGKAAMTAIPRINISSEKVFDDALRHGRPVIVEGLDLGNCLQRWTSEYMVERVGERTEVVVHECHKDTDKMDFNSKNFRYVTDSFGNIMTKIQAGGRIYLRSLSQEKPSEQPANIEMDFPRLAEDFCLPQELDYIRKNLFSSVLRVSGRVKMWLHYDVSA</sequence>
<feature type="domain" description="Cupin-like" evidence="14">
    <location>
        <begin position="765"/>
        <end position="906"/>
    </location>
</feature>
<organism evidence="15 16">
    <name type="scientific">Tolypocladium paradoxum</name>
    <dbReference type="NCBI Taxonomy" id="94208"/>
    <lineage>
        <taxon>Eukaryota</taxon>
        <taxon>Fungi</taxon>
        <taxon>Dikarya</taxon>
        <taxon>Ascomycota</taxon>
        <taxon>Pezizomycotina</taxon>
        <taxon>Sordariomycetes</taxon>
        <taxon>Hypocreomycetidae</taxon>
        <taxon>Hypocreales</taxon>
        <taxon>Ophiocordycipitaceae</taxon>
        <taxon>Tolypocladium</taxon>
    </lineage>
</organism>
<evidence type="ECO:0000256" key="12">
    <source>
        <dbReference type="ARBA" id="ARBA00030847"/>
    </source>
</evidence>
<dbReference type="Gene3D" id="2.120.10.80">
    <property type="entry name" value="Kelch-type beta propeller"/>
    <property type="match status" value="1"/>
</dbReference>
<comment type="pathway">
    <text evidence="2">tRNA modification; wybutosine-tRNA(Phe) biosynthesis.</text>
</comment>
<keyword evidence="9" id="KW-0949">S-adenosyl-L-methionine</keyword>
<protein>
    <recommendedName>
        <fullName evidence="6">tRNA wybutosine-synthesizing protein 4</fullName>
        <ecNumber evidence="5">2.1.1.290</ecNumber>
        <ecNumber evidence="4">2.3.1.231</ecNumber>
    </recommendedName>
    <alternativeName>
        <fullName evidence="12">tRNA(Phe) (7-(3-amino-3-(methoxycarbonyl)propyl)wyosine(37)-N)-methoxycarbonyltransferase</fullName>
    </alternativeName>
    <alternativeName>
        <fullName evidence="11">tRNA(Phe) (7-(3-amino-3-carboxypropyl)wyosine(37)-O)-methyltransferase</fullName>
    </alternativeName>
</protein>
<evidence type="ECO:0000256" key="9">
    <source>
        <dbReference type="ARBA" id="ARBA00022691"/>
    </source>
</evidence>
<dbReference type="InterPro" id="IPR007213">
    <property type="entry name" value="Ppm1/Ppm2/Tcmp"/>
</dbReference>
<dbReference type="GO" id="GO:0008175">
    <property type="term" value="F:tRNA methyltransferase activity"/>
    <property type="evidence" value="ECO:0007669"/>
    <property type="project" value="TreeGrafter"/>
</dbReference>
<dbReference type="STRING" id="94208.A0A2S4KV10"/>
<name>A0A2S4KV10_9HYPO</name>
<dbReference type="InterPro" id="IPR029063">
    <property type="entry name" value="SAM-dependent_MTases_sf"/>
</dbReference>
<dbReference type="SUPFAM" id="SSF50965">
    <property type="entry name" value="Galactose oxidase, central domain"/>
    <property type="match status" value="1"/>
</dbReference>
<dbReference type="AlphaFoldDB" id="A0A2S4KV10"/>
<dbReference type="Pfam" id="PF13621">
    <property type="entry name" value="Cupin_8"/>
    <property type="match status" value="1"/>
</dbReference>
<evidence type="ECO:0000259" key="14">
    <source>
        <dbReference type="Pfam" id="PF13621"/>
    </source>
</evidence>
<comment type="similarity">
    <text evidence="3">Belongs to the methyltransferase superfamily. LCMT family.</text>
</comment>
<keyword evidence="8 15" id="KW-0808">Transferase</keyword>
<evidence type="ECO:0000256" key="7">
    <source>
        <dbReference type="ARBA" id="ARBA00022603"/>
    </source>
</evidence>